<name>A0A1H3RXH0_9RHOB</name>
<proteinExistence type="inferred from homology"/>
<dbReference type="Pfam" id="PF04264">
    <property type="entry name" value="YceI"/>
    <property type="match status" value="1"/>
</dbReference>
<dbReference type="STRING" id="1244108.SAMN05444004_11014"/>
<dbReference type="SUPFAM" id="SSF81342">
    <property type="entry name" value="Transmembrane di-heme cytochromes"/>
    <property type="match status" value="1"/>
</dbReference>
<dbReference type="PANTHER" id="PTHR30529:SF1">
    <property type="entry name" value="CYTOCHROME B561 HOMOLOG 2"/>
    <property type="match status" value="1"/>
</dbReference>
<keyword evidence="5" id="KW-0349">Heme</keyword>
<keyword evidence="9 13" id="KW-1133">Transmembrane helix</keyword>
<dbReference type="GO" id="GO:0046872">
    <property type="term" value="F:metal ion binding"/>
    <property type="evidence" value="ECO:0007669"/>
    <property type="project" value="UniProtKB-KW"/>
</dbReference>
<dbReference type="Gene3D" id="1.20.950.20">
    <property type="entry name" value="Transmembrane di-heme cytochromes, Chain C"/>
    <property type="match status" value="1"/>
</dbReference>
<keyword evidence="16" id="KW-1185">Reference proteome</keyword>
<evidence type="ECO:0000256" key="13">
    <source>
        <dbReference type="SAM" id="Phobius"/>
    </source>
</evidence>
<evidence type="ECO:0000256" key="6">
    <source>
        <dbReference type="ARBA" id="ARBA00022692"/>
    </source>
</evidence>
<evidence type="ECO:0000313" key="16">
    <source>
        <dbReference type="Proteomes" id="UP000198914"/>
    </source>
</evidence>
<evidence type="ECO:0000256" key="8">
    <source>
        <dbReference type="ARBA" id="ARBA00022982"/>
    </source>
</evidence>
<evidence type="ECO:0000256" key="2">
    <source>
        <dbReference type="ARBA" id="ARBA00004651"/>
    </source>
</evidence>
<evidence type="ECO:0000259" key="14">
    <source>
        <dbReference type="SMART" id="SM00867"/>
    </source>
</evidence>
<keyword evidence="6 13" id="KW-0812">Transmembrane</keyword>
<dbReference type="InterPro" id="IPR036761">
    <property type="entry name" value="TTHA0802/YceI-like_sf"/>
</dbReference>
<dbReference type="AlphaFoldDB" id="A0A1H3RXH0"/>
<accession>A0A1H3RXH0</accession>
<keyword evidence="4" id="KW-1003">Cell membrane</keyword>
<comment type="cofactor">
    <cofactor evidence="1">
        <name>heme b</name>
        <dbReference type="ChEBI" id="CHEBI:60344"/>
    </cofactor>
</comment>
<dbReference type="Pfam" id="PF01292">
    <property type="entry name" value="Ni_hydr_CYTB"/>
    <property type="match status" value="1"/>
</dbReference>
<evidence type="ECO:0000256" key="7">
    <source>
        <dbReference type="ARBA" id="ARBA00022723"/>
    </source>
</evidence>
<keyword evidence="8" id="KW-0249">Electron transport</keyword>
<evidence type="ECO:0000313" key="15">
    <source>
        <dbReference type="EMBL" id="SDZ30416.1"/>
    </source>
</evidence>
<feature type="transmembrane region" description="Helical" evidence="13">
    <location>
        <begin position="168"/>
        <end position="187"/>
    </location>
</feature>
<feature type="transmembrane region" description="Helical" evidence="13">
    <location>
        <begin position="120"/>
        <end position="148"/>
    </location>
</feature>
<evidence type="ECO:0000256" key="10">
    <source>
        <dbReference type="ARBA" id="ARBA00023004"/>
    </source>
</evidence>
<keyword evidence="3" id="KW-0813">Transport</keyword>
<feature type="transmembrane region" description="Helical" evidence="13">
    <location>
        <begin position="220"/>
        <end position="241"/>
    </location>
</feature>
<feature type="transmembrane region" description="Helical" evidence="13">
    <location>
        <begin position="39"/>
        <end position="58"/>
    </location>
</feature>
<dbReference type="EMBL" id="FNPX01000010">
    <property type="protein sequence ID" value="SDZ30416.1"/>
    <property type="molecule type" value="Genomic_DNA"/>
</dbReference>
<organism evidence="15 16">
    <name type="scientific">Jannaschia faecimaris</name>
    <dbReference type="NCBI Taxonomy" id="1244108"/>
    <lineage>
        <taxon>Bacteria</taxon>
        <taxon>Pseudomonadati</taxon>
        <taxon>Pseudomonadota</taxon>
        <taxon>Alphaproteobacteria</taxon>
        <taxon>Rhodobacterales</taxon>
        <taxon>Roseobacteraceae</taxon>
        <taxon>Jannaschia</taxon>
    </lineage>
</organism>
<comment type="subcellular location">
    <subcellularLocation>
        <location evidence="2">Cell membrane</location>
        <topology evidence="2">Multi-pass membrane protein</topology>
    </subcellularLocation>
</comment>
<dbReference type="GO" id="GO:0005886">
    <property type="term" value="C:plasma membrane"/>
    <property type="evidence" value="ECO:0007669"/>
    <property type="project" value="UniProtKB-SubCell"/>
</dbReference>
<dbReference type="PANTHER" id="PTHR30529">
    <property type="entry name" value="CYTOCHROME B561"/>
    <property type="match status" value="1"/>
</dbReference>
<dbReference type="InterPro" id="IPR052168">
    <property type="entry name" value="Cytochrome_b561_oxidase"/>
</dbReference>
<evidence type="ECO:0000256" key="3">
    <source>
        <dbReference type="ARBA" id="ARBA00022448"/>
    </source>
</evidence>
<feature type="domain" description="Lipid/polyisoprenoid-binding YceI-like" evidence="14">
    <location>
        <begin position="268"/>
        <end position="424"/>
    </location>
</feature>
<dbReference type="Proteomes" id="UP000198914">
    <property type="component" value="Unassembled WGS sequence"/>
</dbReference>
<protein>
    <submittedName>
        <fullName evidence="15">Cytochrome b561</fullName>
    </submittedName>
</protein>
<feature type="transmembrane region" description="Helical" evidence="13">
    <location>
        <begin position="78"/>
        <end position="99"/>
    </location>
</feature>
<gene>
    <name evidence="15" type="ORF">SAMN05444004_11014</name>
</gene>
<dbReference type="Gene3D" id="2.40.128.110">
    <property type="entry name" value="Lipid/polyisoprenoid-binding, YceI-like"/>
    <property type="match status" value="1"/>
</dbReference>
<reference evidence="16" key="1">
    <citation type="submission" date="2016-10" db="EMBL/GenBank/DDBJ databases">
        <authorList>
            <person name="Varghese N."/>
            <person name="Submissions S."/>
        </authorList>
    </citation>
    <scope>NUCLEOTIDE SEQUENCE [LARGE SCALE GENOMIC DNA]</scope>
    <source>
        <strain evidence="16">DSM 100420</strain>
    </source>
</reference>
<evidence type="ECO:0000256" key="9">
    <source>
        <dbReference type="ARBA" id="ARBA00022989"/>
    </source>
</evidence>
<dbReference type="GO" id="GO:0009055">
    <property type="term" value="F:electron transfer activity"/>
    <property type="evidence" value="ECO:0007669"/>
    <property type="project" value="InterPro"/>
</dbReference>
<dbReference type="InterPro" id="IPR016174">
    <property type="entry name" value="Di-haem_cyt_TM"/>
</dbReference>
<dbReference type="InterPro" id="IPR007372">
    <property type="entry name" value="Lipid/polyisoprenoid-bd_YceI"/>
</dbReference>
<dbReference type="SUPFAM" id="SSF101874">
    <property type="entry name" value="YceI-like"/>
    <property type="match status" value="1"/>
</dbReference>
<dbReference type="GO" id="GO:0020037">
    <property type="term" value="F:heme binding"/>
    <property type="evidence" value="ECO:0007669"/>
    <property type="project" value="TreeGrafter"/>
</dbReference>
<dbReference type="GO" id="GO:0022904">
    <property type="term" value="P:respiratory electron transport chain"/>
    <property type="evidence" value="ECO:0007669"/>
    <property type="project" value="InterPro"/>
</dbReference>
<keyword evidence="10" id="KW-0408">Iron</keyword>
<comment type="similarity">
    <text evidence="12">Belongs to the cytochrome b561 family.</text>
</comment>
<dbReference type="InterPro" id="IPR011577">
    <property type="entry name" value="Cyt_b561_bac/Ni-Hgenase"/>
</dbReference>
<keyword evidence="11 13" id="KW-0472">Membrane</keyword>
<keyword evidence="7" id="KW-0479">Metal-binding</keyword>
<evidence type="ECO:0000256" key="11">
    <source>
        <dbReference type="ARBA" id="ARBA00023136"/>
    </source>
</evidence>
<sequence>MCQPAFRTVTNTITHKVLLMPRNTNATNTTSSYGWVERAFHWAIALLIVTALVLSKVAEEIGTGTDAELAQKVWVYSFHKTIGVSVFFVAVGRILWAVSQPRPRPLHQGWEAQLAAVVHWMLYSSLVLVPLLGWTAHAASSGFAEIWWPFGQGLPGIPKSAELSETLFGLHTVFVILLLGSLILHILGAMKHAVLDRDQTFARMWNGTDPGALAGDRGHALPFVGAMMIWGLTLSVGLFLIPGEEQAGASESAQADVPSVAAEAADSNWTVEEGTLSITVTQLGSPVTGSFKDWQANIDFDETPRADGTNGTVEVSVATGSLTLGSVTGQATGEEFLAAGQFPTALYAAVIRPDGDGYIADGRLSLRGADVALQIPFTLAFEGDTATMAGQAALDRRDFGMGETYPDESSVGFGVKLDIELTAVRTQ</sequence>
<evidence type="ECO:0000256" key="1">
    <source>
        <dbReference type="ARBA" id="ARBA00001970"/>
    </source>
</evidence>
<evidence type="ECO:0000256" key="12">
    <source>
        <dbReference type="ARBA" id="ARBA00037975"/>
    </source>
</evidence>
<evidence type="ECO:0000256" key="5">
    <source>
        <dbReference type="ARBA" id="ARBA00022617"/>
    </source>
</evidence>
<dbReference type="SMART" id="SM00867">
    <property type="entry name" value="YceI"/>
    <property type="match status" value="1"/>
</dbReference>
<evidence type="ECO:0000256" key="4">
    <source>
        <dbReference type="ARBA" id="ARBA00022475"/>
    </source>
</evidence>